<protein>
    <submittedName>
        <fullName evidence="2">Uncharacterized protein</fullName>
    </submittedName>
</protein>
<keyword evidence="1" id="KW-0812">Transmembrane</keyword>
<dbReference type="EMBL" id="JAAKZV010000132">
    <property type="protein sequence ID" value="NGN67259.1"/>
    <property type="molecule type" value="Genomic_DNA"/>
</dbReference>
<comment type="caution">
    <text evidence="2">The sequence shown here is derived from an EMBL/GenBank/DDBJ whole genome shotgun (WGS) entry which is preliminary data.</text>
</comment>
<proteinExistence type="predicted"/>
<keyword evidence="1" id="KW-1133">Transmembrane helix</keyword>
<feature type="transmembrane region" description="Helical" evidence="1">
    <location>
        <begin position="71"/>
        <end position="90"/>
    </location>
</feature>
<feature type="transmembrane region" description="Helical" evidence="1">
    <location>
        <begin position="154"/>
        <end position="171"/>
    </location>
</feature>
<gene>
    <name evidence="2" type="ORF">G5C51_25550</name>
</gene>
<reference evidence="2 3" key="1">
    <citation type="submission" date="2020-02" db="EMBL/GenBank/DDBJ databases">
        <title>Whole-genome analyses of novel actinobacteria.</title>
        <authorList>
            <person name="Sahin N."/>
        </authorList>
    </citation>
    <scope>NUCLEOTIDE SEQUENCE [LARGE SCALE GENOMIC DNA]</scope>
    <source>
        <strain evidence="2 3">A7024</strain>
    </source>
</reference>
<keyword evidence="3" id="KW-1185">Reference proteome</keyword>
<dbReference type="Proteomes" id="UP000481583">
    <property type="component" value="Unassembled WGS sequence"/>
</dbReference>
<evidence type="ECO:0000313" key="2">
    <source>
        <dbReference type="EMBL" id="NGN67259.1"/>
    </source>
</evidence>
<feature type="transmembrane region" description="Helical" evidence="1">
    <location>
        <begin position="38"/>
        <end position="59"/>
    </location>
</feature>
<dbReference type="AlphaFoldDB" id="A0A6G4U4U0"/>
<dbReference type="RefSeq" id="WP_165240556.1">
    <property type="nucleotide sequence ID" value="NZ_JAAKZV010000132.1"/>
</dbReference>
<name>A0A6G4U4U0_9ACTN</name>
<evidence type="ECO:0000256" key="1">
    <source>
        <dbReference type="SAM" id="Phobius"/>
    </source>
</evidence>
<evidence type="ECO:0000313" key="3">
    <source>
        <dbReference type="Proteomes" id="UP000481583"/>
    </source>
</evidence>
<feature type="transmembrane region" description="Helical" evidence="1">
    <location>
        <begin position="97"/>
        <end position="122"/>
    </location>
</feature>
<organism evidence="2 3">
    <name type="scientific">Streptomyces coryli</name>
    <dbReference type="NCBI Taxonomy" id="1128680"/>
    <lineage>
        <taxon>Bacteria</taxon>
        <taxon>Bacillati</taxon>
        <taxon>Actinomycetota</taxon>
        <taxon>Actinomycetes</taxon>
        <taxon>Kitasatosporales</taxon>
        <taxon>Streptomycetaceae</taxon>
        <taxon>Streptomyces</taxon>
    </lineage>
</organism>
<accession>A0A6G4U4U0</accession>
<sequence>MSQPWQQQDPSQQQPGAFGAPAPAGGFAPQVPERRGNAALGIIVAVVAAAVLGIAYAYVLKATFNEDKGEVTQIGYVAIIVGALIGLAAGKLAGRNIGVWVVGAVLALAAVFLGELYGYALIMNEYVPGAPATTEIFFEHFGDLFDGWKEDADALNYIFFLLAPAAAASVASRTGR</sequence>
<keyword evidence="1" id="KW-0472">Membrane</keyword>